<evidence type="ECO:0000256" key="4">
    <source>
        <dbReference type="SAM" id="MobiDB-lite"/>
    </source>
</evidence>
<dbReference type="PANTHER" id="PTHR12919">
    <property type="entry name" value="30S RIBOSOMAL PROTEIN S16"/>
    <property type="match status" value="1"/>
</dbReference>
<evidence type="ECO:0000256" key="2">
    <source>
        <dbReference type="ARBA" id="ARBA00023274"/>
    </source>
</evidence>
<feature type="compositionally biased region" description="Polar residues" evidence="4">
    <location>
        <begin position="92"/>
        <end position="104"/>
    </location>
</feature>
<dbReference type="Pfam" id="PF00886">
    <property type="entry name" value="Ribosomal_S16"/>
    <property type="match status" value="1"/>
</dbReference>
<evidence type="ECO:0000313" key="5">
    <source>
        <dbReference type="EMBL" id="MCA9302402.1"/>
    </source>
</evidence>
<dbReference type="GO" id="GO:0003735">
    <property type="term" value="F:structural constituent of ribosome"/>
    <property type="evidence" value="ECO:0007669"/>
    <property type="project" value="InterPro"/>
</dbReference>
<dbReference type="PANTHER" id="PTHR12919:SF20">
    <property type="entry name" value="SMALL RIBOSOMAL SUBUNIT PROTEIN BS16M"/>
    <property type="match status" value="1"/>
</dbReference>
<evidence type="ECO:0000313" key="6">
    <source>
        <dbReference type="Proteomes" id="UP000714817"/>
    </source>
</evidence>
<dbReference type="Gene3D" id="3.30.1320.10">
    <property type="match status" value="1"/>
</dbReference>
<dbReference type="InterPro" id="IPR000307">
    <property type="entry name" value="Ribosomal_bS16"/>
</dbReference>
<dbReference type="Proteomes" id="UP000714817">
    <property type="component" value="Unassembled WGS sequence"/>
</dbReference>
<proteinExistence type="inferred from homology"/>
<feature type="region of interest" description="Disordered" evidence="4">
    <location>
        <begin position="82"/>
        <end position="144"/>
    </location>
</feature>
<feature type="compositionally biased region" description="Low complexity" evidence="4">
    <location>
        <begin position="130"/>
        <end position="144"/>
    </location>
</feature>
<comment type="caution">
    <text evidence="5">The sequence shown here is derived from an EMBL/GenBank/DDBJ whole genome shotgun (WGS) entry which is preliminary data.</text>
</comment>
<dbReference type="AlphaFoldDB" id="A0A955IWT8"/>
<dbReference type="SUPFAM" id="SSF54565">
    <property type="entry name" value="Ribosomal protein S16"/>
    <property type="match status" value="1"/>
</dbReference>
<name>A0A955IWT8_UNCKA</name>
<dbReference type="GO" id="GO:0006412">
    <property type="term" value="P:translation"/>
    <property type="evidence" value="ECO:0007669"/>
    <property type="project" value="UniProtKB-UniRule"/>
</dbReference>
<dbReference type="NCBIfam" id="TIGR00002">
    <property type="entry name" value="S16"/>
    <property type="match status" value="1"/>
</dbReference>
<keyword evidence="1 3" id="KW-0689">Ribosomal protein</keyword>
<dbReference type="EMBL" id="JAGQNY010000015">
    <property type="protein sequence ID" value="MCA9302402.1"/>
    <property type="molecule type" value="Genomic_DNA"/>
</dbReference>
<evidence type="ECO:0000256" key="1">
    <source>
        <dbReference type="ARBA" id="ARBA00022980"/>
    </source>
</evidence>
<keyword evidence="2 3" id="KW-0687">Ribonucleoprotein</keyword>
<feature type="compositionally biased region" description="Basic and acidic residues" evidence="4">
    <location>
        <begin position="82"/>
        <end position="91"/>
    </location>
</feature>
<reference evidence="5" key="2">
    <citation type="journal article" date="2021" name="Microbiome">
        <title>Successional dynamics and alternative stable states in a saline activated sludge microbial community over 9 years.</title>
        <authorList>
            <person name="Wang Y."/>
            <person name="Ye J."/>
            <person name="Ju F."/>
            <person name="Liu L."/>
            <person name="Boyd J.A."/>
            <person name="Deng Y."/>
            <person name="Parks D.H."/>
            <person name="Jiang X."/>
            <person name="Yin X."/>
            <person name="Woodcroft B.J."/>
            <person name="Tyson G.W."/>
            <person name="Hugenholtz P."/>
            <person name="Polz M.F."/>
            <person name="Zhang T."/>
        </authorList>
    </citation>
    <scope>NUCLEOTIDE SEQUENCE</scope>
    <source>
        <strain evidence="5">HKST-UBA80</strain>
    </source>
</reference>
<sequence>MSVTIRLAKIGRKKAHAFKIVVSTTKDKRNGKYLDILGHYNPSVKPVQYEIDKDKVEQWKSKGALVTDAVTALLNGEYEFKKYTRQNEQKSSESSATEGSNTTKGAEDNKDQPEKDSMNSEAETKEEIAQELAETAEEATAAAE</sequence>
<comment type="similarity">
    <text evidence="3">Belongs to the bacterial ribosomal protein bS16 family.</text>
</comment>
<evidence type="ECO:0000256" key="3">
    <source>
        <dbReference type="HAMAP-Rule" id="MF_00385"/>
    </source>
</evidence>
<accession>A0A955IWT8</accession>
<organism evidence="5 6">
    <name type="scientific">candidate division WWE3 bacterium</name>
    <dbReference type="NCBI Taxonomy" id="2053526"/>
    <lineage>
        <taxon>Bacteria</taxon>
        <taxon>Katanobacteria</taxon>
    </lineage>
</organism>
<dbReference type="InterPro" id="IPR023803">
    <property type="entry name" value="Ribosomal_bS16_dom_sf"/>
</dbReference>
<dbReference type="GO" id="GO:0005737">
    <property type="term" value="C:cytoplasm"/>
    <property type="evidence" value="ECO:0007669"/>
    <property type="project" value="UniProtKB-ARBA"/>
</dbReference>
<protein>
    <recommendedName>
        <fullName evidence="3">Small ribosomal subunit protein bS16</fullName>
    </recommendedName>
</protein>
<reference evidence="5" key="1">
    <citation type="submission" date="2020-04" db="EMBL/GenBank/DDBJ databases">
        <authorList>
            <person name="Zhang T."/>
        </authorList>
    </citation>
    <scope>NUCLEOTIDE SEQUENCE</scope>
    <source>
        <strain evidence="5">HKST-UBA80</strain>
    </source>
</reference>
<feature type="compositionally biased region" description="Basic and acidic residues" evidence="4">
    <location>
        <begin position="105"/>
        <end position="128"/>
    </location>
</feature>
<gene>
    <name evidence="3 5" type="primary">rpsP</name>
    <name evidence="5" type="ORF">KDA10_03540</name>
</gene>
<dbReference type="GO" id="GO:0015935">
    <property type="term" value="C:small ribosomal subunit"/>
    <property type="evidence" value="ECO:0007669"/>
    <property type="project" value="TreeGrafter"/>
</dbReference>
<dbReference type="HAMAP" id="MF_00385">
    <property type="entry name" value="Ribosomal_bS16"/>
    <property type="match status" value="1"/>
</dbReference>